<keyword evidence="2" id="KW-1185">Reference proteome</keyword>
<dbReference type="Pfam" id="PF04665">
    <property type="entry name" value="Pox_A32"/>
    <property type="match status" value="1"/>
</dbReference>
<gene>
    <name evidence="1" type="ORF">HK097_007239</name>
</gene>
<comment type="caution">
    <text evidence="1">The sequence shown here is derived from an EMBL/GenBank/DDBJ whole genome shotgun (WGS) entry which is preliminary data.</text>
</comment>
<dbReference type="InterPro" id="IPR027417">
    <property type="entry name" value="P-loop_NTPase"/>
</dbReference>
<evidence type="ECO:0000313" key="1">
    <source>
        <dbReference type="EMBL" id="KAJ3051751.1"/>
    </source>
</evidence>
<name>A0AAD5X4Q4_9FUNG</name>
<dbReference type="AlphaFoldDB" id="A0AAD5X4Q4"/>
<evidence type="ECO:0000313" key="2">
    <source>
        <dbReference type="Proteomes" id="UP001212841"/>
    </source>
</evidence>
<dbReference type="Gene3D" id="3.40.50.300">
    <property type="entry name" value="P-loop containing nucleotide triphosphate hydrolases"/>
    <property type="match status" value="1"/>
</dbReference>
<protein>
    <submittedName>
        <fullName evidence="1">Uncharacterized protein</fullName>
    </submittedName>
</protein>
<dbReference type="InterPro" id="IPR006758">
    <property type="entry name" value="A32L"/>
</dbReference>
<dbReference type="Proteomes" id="UP001212841">
    <property type="component" value="Unassembled WGS sequence"/>
</dbReference>
<dbReference type="EMBL" id="JADGJD010000362">
    <property type="protein sequence ID" value="KAJ3051751.1"/>
    <property type="molecule type" value="Genomic_DNA"/>
</dbReference>
<accession>A0AAD5X4Q4</accession>
<reference evidence="1" key="1">
    <citation type="submission" date="2020-05" db="EMBL/GenBank/DDBJ databases">
        <title>Phylogenomic resolution of chytrid fungi.</title>
        <authorList>
            <person name="Stajich J.E."/>
            <person name="Amses K."/>
            <person name="Simmons R."/>
            <person name="Seto K."/>
            <person name="Myers J."/>
            <person name="Bonds A."/>
            <person name="Quandt C.A."/>
            <person name="Barry K."/>
            <person name="Liu P."/>
            <person name="Grigoriev I."/>
            <person name="Longcore J.E."/>
            <person name="James T.Y."/>
        </authorList>
    </citation>
    <scope>NUCLEOTIDE SEQUENCE</scope>
    <source>
        <strain evidence="1">JEL0318</strain>
    </source>
</reference>
<sequence>MTVVSRRRQGKSYLVANLIIQAYAKSFSEILVLSNTIDTDPIYPQALGKIPNVTLFDINKRDIDNDLLKEIWDRQKKRFKEDPKKNDLLIIFDDLGEKFKGREMRKMMNVYFQKSRHPKISFICCVQSINNCTAEQKSNTTQWVVFGLDPDALKKVSLTLATAEKDRYETTDYIVKNTHKKHSWIMIDLEAESDDTVYQAYDPDTNKTSAGVQ</sequence>
<proteinExistence type="predicted"/>
<organism evidence="1 2">
    <name type="scientific">Rhizophlyctis rosea</name>
    <dbReference type="NCBI Taxonomy" id="64517"/>
    <lineage>
        <taxon>Eukaryota</taxon>
        <taxon>Fungi</taxon>
        <taxon>Fungi incertae sedis</taxon>
        <taxon>Chytridiomycota</taxon>
        <taxon>Chytridiomycota incertae sedis</taxon>
        <taxon>Chytridiomycetes</taxon>
        <taxon>Rhizophlyctidales</taxon>
        <taxon>Rhizophlyctidaceae</taxon>
        <taxon>Rhizophlyctis</taxon>
    </lineage>
</organism>